<gene>
    <name evidence="6" type="ORF">SCD90_07345</name>
</gene>
<dbReference type="InterPro" id="IPR058245">
    <property type="entry name" value="NreC/VraR/RcsB-like_REC"/>
</dbReference>
<dbReference type="CDD" id="cd17535">
    <property type="entry name" value="REC_NarL-like"/>
    <property type="match status" value="1"/>
</dbReference>
<dbReference type="SMART" id="SM00448">
    <property type="entry name" value="REC"/>
    <property type="match status" value="1"/>
</dbReference>
<dbReference type="EMBL" id="JAXAFJ010000003">
    <property type="protein sequence ID" value="MDX6805874.1"/>
    <property type="molecule type" value="Genomic_DNA"/>
</dbReference>
<dbReference type="PROSITE" id="PS50110">
    <property type="entry name" value="RESPONSE_REGULATORY"/>
    <property type="match status" value="1"/>
</dbReference>
<evidence type="ECO:0000256" key="3">
    <source>
        <dbReference type="PROSITE-ProRule" id="PRU00169"/>
    </source>
</evidence>
<comment type="caution">
    <text evidence="3">Lacks conserved residue(s) required for the propagation of feature annotation.</text>
</comment>
<dbReference type="SUPFAM" id="SSF52172">
    <property type="entry name" value="CheY-like"/>
    <property type="match status" value="1"/>
</dbReference>
<organism evidence="6 7">
    <name type="scientific">Terrihabitans rhizophilus</name>
    <dbReference type="NCBI Taxonomy" id="3092662"/>
    <lineage>
        <taxon>Bacteria</taxon>
        <taxon>Pseudomonadati</taxon>
        <taxon>Pseudomonadota</taxon>
        <taxon>Alphaproteobacteria</taxon>
        <taxon>Hyphomicrobiales</taxon>
        <taxon>Terrihabitans</taxon>
    </lineage>
</organism>
<keyword evidence="2" id="KW-0238">DNA-binding</keyword>
<dbReference type="PANTHER" id="PTHR43214:SF43">
    <property type="entry name" value="TWO-COMPONENT RESPONSE REGULATOR"/>
    <property type="match status" value="1"/>
</dbReference>
<evidence type="ECO:0000259" key="5">
    <source>
        <dbReference type="PROSITE" id="PS50110"/>
    </source>
</evidence>
<keyword evidence="7" id="KW-1185">Reference proteome</keyword>
<dbReference type="InterPro" id="IPR011006">
    <property type="entry name" value="CheY-like_superfamily"/>
</dbReference>
<proteinExistence type="predicted"/>
<evidence type="ECO:0000256" key="1">
    <source>
        <dbReference type="ARBA" id="ARBA00022553"/>
    </source>
</evidence>
<dbReference type="CDD" id="cd06170">
    <property type="entry name" value="LuxR_C_like"/>
    <property type="match status" value="1"/>
</dbReference>
<feature type="domain" description="Response regulatory" evidence="5">
    <location>
        <begin position="5"/>
        <end position="120"/>
    </location>
</feature>
<feature type="domain" description="HTH luxR-type" evidence="4">
    <location>
        <begin position="146"/>
        <end position="211"/>
    </location>
</feature>
<dbReference type="SMART" id="SM00421">
    <property type="entry name" value="HTH_LUXR"/>
    <property type="match status" value="1"/>
</dbReference>
<dbReference type="RefSeq" id="WP_319843997.1">
    <property type="nucleotide sequence ID" value="NZ_JAXAFJ010000003.1"/>
</dbReference>
<name>A0ABU4RM28_9HYPH</name>
<evidence type="ECO:0000313" key="7">
    <source>
        <dbReference type="Proteomes" id="UP001274321"/>
    </source>
</evidence>
<comment type="caution">
    <text evidence="6">The sequence shown here is derived from an EMBL/GenBank/DDBJ whole genome shotgun (WGS) entry which is preliminary data.</text>
</comment>
<dbReference type="PROSITE" id="PS50043">
    <property type="entry name" value="HTH_LUXR_2"/>
    <property type="match status" value="1"/>
</dbReference>
<dbReference type="Pfam" id="PF00072">
    <property type="entry name" value="Response_reg"/>
    <property type="match status" value="1"/>
</dbReference>
<dbReference type="SUPFAM" id="SSF46894">
    <property type="entry name" value="C-terminal effector domain of the bipartite response regulators"/>
    <property type="match status" value="1"/>
</dbReference>
<protein>
    <submittedName>
        <fullName evidence="6">Response regulator transcription factor</fullName>
    </submittedName>
</protein>
<dbReference type="InterPro" id="IPR000792">
    <property type="entry name" value="Tscrpt_reg_LuxR_C"/>
</dbReference>
<evidence type="ECO:0000259" key="4">
    <source>
        <dbReference type="PROSITE" id="PS50043"/>
    </source>
</evidence>
<dbReference type="InterPro" id="IPR016032">
    <property type="entry name" value="Sig_transdc_resp-reg_C-effctor"/>
</dbReference>
<dbReference type="PANTHER" id="PTHR43214">
    <property type="entry name" value="TWO-COMPONENT RESPONSE REGULATOR"/>
    <property type="match status" value="1"/>
</dbReference>
<sequence>MLEASVALFDGQPLFLHGLRNVLAADIRLSIVATGGSAADAVALSRLHEPDLVIMELMMEGDAFYAIREICAIASVPRVIVCTASASIDDAVRALEAGASGYVLKGSTQGEVLTAVDSVLRGETFINQCFATKVIAALRQAAMLKVTTEKARLSLREQQIVQLLLRGRTNREIAQSLCISEKTVKHYMTVIMQKLHARNRLEVVIAAQQMQVSEASQLPLH</sequence>
<accession>A0ABU4RM28</accession>
<evidence type="ECO:0000256" key="2">
    <source>
        <dbReference type="ARBA" id="ARBA00023125"/>
    </source>
</evidence>
<dbReference type="PRINTS" id="PR00038">
    <property type="entry name" value="HTHLUXR"/>
</dbReference>
<dbReference type="Pfam" id="PF00196">
    <property type="entry name" value="GerE"/>
    <property type="match status" value="1"/>
</dbReference>
<dbReference type="Gene3D" id="3.40.50.2300">
    <property type="match status" value="1"/>
</dbReference>
<dbReference type="InterPro" id="IPR001789">
    <property type="entry name" value="Sig_transdc_resp-reg_receiver"/>
</dbReference>
<reference evidence="6 7" key="1">
    <citation type="submission" date="2023-11" db="EMBL/GenBank/DDBJ databases">
        <authorList>
            <person name="Bao R."/>
        </authorList>
    </citation>
    <scope>NUCLEOTIDE SEQUENCE [LARGE SCALE GENOMIC DNA]</scope>
    <source>
        <strain evidence="6 7">PJ23</strain>
    </source>
</reference>
<keyword evidence="1" id="KW-0597">Phosphoprotein</keyword>
<evidence type="ECO:0000313" key="6">
    <source>
        <dbReference type="EMBL" id="MDX6805874.1"/>
    </source>
</evidence>
<dbReference type="Proteomes" id="UP001274321">
    <property type="component" value="Unassembled WGS sequence"/>
</dbReference>
<dbReference type="InterPro" id="IPR039420">
    <property type="entry name" value="WalR-like"/>
</dbReference>